<organism evidence="1 2">
    <name type="scientific">Sphingomonas limnosediminicola</name>
    <dbReference type="NCBI Taxonomy" id="940133"/>
    <lineage>
        <taxon>Bacteria</taxon>
        <taxon>Pseudomonadati</taxon>
        <taxon>Pseudomonadota</taxon>
        <taxon>Alphaproteobacteria</taxon>
        <taxon>Sphingomonadales</taxon>
        <taxon>Sphingomonadaceae</taxon>
        <taxon>Sphingomonas</taxon>
    </lineage>
</organism>
<dbReference type="Proteomes" id="UP001500827">
    <property type="component" value="Unassembled WGS sequence"/>
</dbReference>
<gene>
    <name evidence="1" type="ORF">GCM10022276_22420</name>
</gene>
<proteinExistence type="predicted"/>
<sequence>MLALAGAAAPLAAVPLSVRVVDAAGKPVRDAVVTLYPSSGARPGRPGGRYVVSQKNLQFHPFLTLVPIGADISFPNFDPTKHHVYSFSAAKRFELKLFAKDQSRTVHFDKPGVVALGCNIHDGMSAFIVVTDSAWTARTNAQGLVNFADAPNAPSRITVWHPYLRAPGGVVQQAVGGSQRSASFSIRLRPPPSMPMADY</sequence>
<evidence type="ECO:0008006" key="3">
    <source>
        <dbReference type="Google" id="ProtNLM"/>
    </source>
</evidence>
<dbReference type="RefSeq" id="WP_344699784.1">
    <property type="nucleotide sequence ID" value="NZ_BAABBM010000001.1"/>
</dbReference>
<dbReference type="Gene3D" id="2.60.40.420">
    <property type="entry name" value="Cupredoxins - blue copper proteins"/>
    <property type="match status" value="1"/>
</dbReference>
<reference evidence="2" key="1">
    <citation type="journal article" date="2019" name="Int. J. Syst. Evol. Microbiol.">
        <title>The Global Catalogue of Microorganisms (GCM) 10K type strain sequencing project: providing services to taxonomists for standard genome sequencing and annotation.</title>
        <authorList>
            <consortium name="The Broad Institute Genomics Platform"/>
            <consortium name="The Broad Institute Genome Sequencing Center for Infectious Disease"/>
            <person name="Wu L."/>
            <person name="Ma J."/>
        </authorList>
    </citation>
    <scope>NUCLEOTIDE SEQUENCE [LARGE SCALE GENOMIC DNA]</scope>
    <source>
        <strain evidence="2">JCM 17543</strain>
    </source>
</reference>
<keyword evidence="2" id="KW-1185">Reference proteome</keyword>
<dbReference type="SUPFAM" id="SSF49503">
    <property type="entry name" value="Cupredoxins"/>
    <property type="match status" value="1"/>
</dbReference>
<comment type="caution">
    <text evidence="1">The sequence shown here is derived from an EMBL/GenBank/DDBJ whole genome shotgun (WGS) entry which is preliminary data.</text>
</comment>
<accession>A0ABP7LLD4</accession>
<name>A0ABP7LLD4_9SPHN</name>
<dbReference type="InterPro" id="IPR008972">
    <property type="entry name" value="Cupredoxin"/>
</dbReference>
<protein>
    <recommendedName>
        <fullName evidence="3">Methylamine utilization protein</fullName>
    </recommendedName>
</protein>
<evidence type="ECO:0000313" key="2">
    <source>
        <dbReference type="Proteomes" id="UP001500827"/>
    </source>
</evidence>
<evidence type="ECO:0000313" key="1">
    <source>
        <dbReference type="EMBL" id="GAA3903263.1"/>
    </source>
</evidence>
<dbReference type="EMBL" id="BAABBM010000001">
    <property type="protein sequence ID" value="GAA3903263.1"/>
    <property type="molecule type" value="Genomic_DNA"/>
</dbReference>